<dbReference type="Proteomes" id="UP000429607">
    <property type="component" value="Unassembled WGS sequence"/>
</dbReference>
<dbReference type="InterPro" id="IPR005162">
    <property type="entry name" value="Retrotrans_gag_dom"/>
</dbReference>
<feature type="compositionally biased region" description="Low complexity" evidence="1">
    <location>
        <begin position="331"/>
        <end position="342"/>
    </location>
</feature>
<accession>A0A6A3IAB3</accession>
<evidence type="ECO:0000256" key="1">
    <source>
        <dbReference type="SAM" id="MobiDB-lite"/>
    </source>
</evidence>
<feature type="region of interest" description="Disordered" evidence="1">
    <location>
        <begin position="308"/>
        <end position="374"/>
    </location>
</feature>
<protein>
    <recommendedName>
        <fullName evidence="2">Retrotransposon gag domain-containing protein</fullName>
    </recommendedName>
</protein>
<feature type="compositionally biased region" description="Polar residues" evidence="1">
    <location>
        <begin position="23"/>
        <end position="42"/>
    </location>
</feature>
<feature type="region of interest" description="Disordered" evidence="1">
    <location>
        <begin position="567"/>
        <end position="627"/>
    </location>
</feature>
<reference evidence="3 4" key="1">
    <citation type="submission" date="2018-09" db="EMBL/GenBank/DDBJ databases">
        <title>Genomic investigation of the strawberry pathogen Phytophthora fragariae indicates pathogenicity is determined by transcriptional variation in three key races.</title>
        <authorList>
            <person name="Adams T.M."/>
            <person name="Armitage A.D."/>
            <person name="Sobczyk M.K."/>
            <person name="Bates H.J."/>
            <person name="Dunwell J.M."/>
            <person name="Nellist C.F."/>
            <person name="Harrison R.J."/>
        </authorList>
    </citation>
    <scope>NUCLEOTIDE SEQUENCE [LARGE SCALE GENOMIC DNA]</scope>
    <source>
        <strain evidence="3 4">SCRP249</strain>
    </source>
</reference>
<feature type="region of interest" description="Disordered" evidence="1">
    <location>
        <begin position="249"/>
        <end position="292"/>
    </location>
</feature>
<feature type="compositionally biased region" description="Basic and acidic residues" evidence="1">
    <location>
        <begin position="583"/>
        <end position="627"/>
    </location>
</feature>
<dbReference type="EMBL" id="QXFV01003254">
    <property type="protein sequence ID" value="KAE8978432.1"/>
    <property type="molecule type" value="Genomic_DNA"/>
</dbReference>
<dbReference type="AlphaFoldDB" id="A0A6A3IAB3"/>
<comment type="caution">
    <text evidence="3">The sequence shown here is derived from an EMBL/GenBank/DDBJ whole genome shotgun (WGS) entry which is preliminary data.</text>
</comment>
<evidence type="ECO:0000313" key="4">
    <source>
        <dbReference type="Proteomes" id="UP000429607"/>
    </source>
</evidence>
<feature type="compositionally biased region" description="Basic and acidic residues" evidence="1">
    <location>
        <begin position="317"/>
        <end position="330"/>
    </location>
</feature>
<evidence type="ECO:0000313" key="3">
    <source>
        <dbReference type="EMBL" id="KAE8978432.1"/>
    </source>
</evidence>
<gene>
    <name evidence="3" type="ORF">PR001_g24842</name>
</gene>
<dbReference type="Pfam" id="PF03732">
    <property type="entry name" value="Retrotrans_gag"/>
    <property type="match status" value="1"/>
</dbReference>
<organism evidence="3 4">
    <name type="scientific">Phytophthora rubi</name>
    <dbReference type="NCBI Taxonomy" id="129364"/>
    <lineage>
        <taxon>Eukaryota</taxon>
        <taxon>Sar</taxon>
        <taxon>Stramenopiles</taxon>
        <taxon>Oomycota</taxon>
        <taxon>Peronosporomycetes</taxon>
        <taxon>Peronosporales</taxon>
        <taxon>Peronosporaceae</taxon>
        <taxon>Phytophthora</taxon>
    </lineage>
</organism>
<feature type="region of interest" description="Disordered" evidence="1">
    <location>
        <begin position="1"/>
        <end position="58"/>
    </location>
</feature>
<proteinExistence type="predicted"/>
<feature type="compositionally biased region" description="Basic and acidic residues" evidence="1">
    <location>
        <begin position="280"/>
        <end position="290"/>
    </location>
</feature>
<feature type="domain" description="Retrotransposon gag" evidence="2">
    <location>
        <begin position="445"/>
        <end position="518"/>
    </location>
</feature>
<sequence length="627" mass="70813">MAKGSKSAVPATPVRPMRRPTGAPSTLASDLTSQLSMISERSVSFDDSADEGPDAKDTMMDYEDLEVKIQAVMQELDDQEGAILSAGRSGGSRSLSRSLASEFDEVAKPDHAQDDYEDSTEELKALVQVTKGPQESRGYRPPLNSSTPAANKVLGRMLEQMIESSEWIQQFTPQMARQSVWAELSGELAWPVNTITTPQVVEDTVSLLRVMGCEPQTHPSEAALEGWTPAIAGRDLHKWKRKHRLSFRTSDISLGRPPKTSGNQEEEDPSRVPLPQTPKKSPEGSADRATTEGVFSAKTVGSPYFQDSHMVTLRSTSRADRLSRESEASRGTRGARPSTSTRRSTRRFVPREDSSDDDSGEDYTDRGDDTDSLSDELARQVLEVREMERLNSTPRLELATHRPLDQIKHFTGARNKSENAMQWLRAFVYEMKGTHTPPNEWCMTFELSLRDGALHWYRQLPKKTKRQWKLLSDAFIKYYCSQFSQSAKARYYSAKREGSEHVCDYLNRLNGYARNAGLRFEKGGRDAKDHVQRFLGTCGDRGLEHRLCHVRVKDIHELEDMINATLKSEERGTSREGSAYPPRSRDGYPPRSRDSSLRRDERRPEVTRDPYGRDRSDRRSDFVRPDG</sequence>
<name>A0A6A3IAB3_9STRA</name>
<evidence type="ECO:0000259" key="2">
    <source>
        <dbReference type="Pfam" id="PF03732"/>
    </source>
</evidence>